<dbReference type="SUPFAM" id="SSF55729">
    <property type="entry name" value="Acyl-CoA N-acyltransferases (Nat)"/>
    <property type="match status" value="1"/>
</dbReference>
<dbReference type="Gene3D" id="3.30.1050.10">
    <property type="entry name" value="SCP2 sterol-binding domain"/>
    <property type="match status" value="1"/>
</dbReference>
<feature type="domain" description="N-acetyltransferase" evidence="5">
    <location>
        <begin position="4"/>
        <end position="154"/>
    </location>
</feature>
<gene>
    <name evidence="6" type="ORF">JOM49_004800</name>
</gene>
<feature type="active site" description="Proton donor" evidence="4">
    <location>
        <position position="124"/>
    </location>
</feature>
<feature type="binding site" evidence="4">
    <location>
        <begin position="119"/>
        <end position="120"/>
    </location>
    <ligand>
        <name>acetyl-CoA</name>
        <dbReference type="ChEBI" id="CHEBI:57288"/>
    </ligand>
</feature>
<keyword evidence="3 4" id="KW-0012">Acyltransferase</keyword>
<keyword evidence="7" id="KW-1185">Reference proteome</keyword>
<dbReference type="InterPro" id="IPR041380">
    <property type="entry name" value="Acetyltransf_17"/>
</dbReference>
<dbReference type="InterPro" id="IPR016181">
    <property type="entry name" value="Acyl_CoA_acyltransferase"/>
</dbReference>
<dbReference type="NCBIfam" id="NF002367">
    <property type="entry name" value="PRK01346.1-4"/>
    <property type="match status" value="1"/>
</dbReference>
<feature type="binding site" evidence="4">
    <location>
        <begin position="91"/>
        <end position="96"/>
    </location>
    <ligand>
        <name>acetyl-CoA</name>
        <dbReference type="ChEBI" id="CHEBI:57288"/>
    </ligand>
</feature>
<evidence type="ECO:0000259" key="5">
    <source>
        <dbReference type="PROSITE" id="PS51186"/>
    </source>
</evidence>
<dbReference type="Pfam" id="PF13530">
    <property type="entry name" value="SCP2_2"/>
    <property type="match status" value="1"/>
</dbReference>
<dbReference type="InterPro" id="IPR051554">
    <property type="entry name" value="Acetyltransferase_Eis"/>
</dbReference>
<dbReference type="SUPFAM" id="SSF55718">
    <property type="entry name" value="SCP-like"/>
    <property type="match status" value="1"/>
</dbReference>
<dbReference type="PANTHER" id="PTHR37817">
    <property type="entry name" value="N-ACETYLTRANSFERASE EIS"/>
    <property type="match status" value="1"/>
</dbReference>
<dbReference type="EMBL" id="JAGGMS010000001">
    <property type="protein sequence ID" value="MBP2183274.1"/>
    <property type="molecule type" value="Genomic_DNA"/>
</dbReference>
<comment type="similarity">
    <text evidence="1 4">Belongs to the acetyltransferase Eis family.</text>
</comment>
<dbReference type="PROSITE" id="PS51186">
    <property type="entry name" value="GNAT"/>
    <property type="match status" value="1"/>
</dbReference>
<evidence type="ECO:0000313" key="6">
    <source>
        <dbReference type="EMBL" id="MBP2183274.1"/>
    </source>
</evidence>
<dbReference type="InterPro" id="IPR000182">
    <property type="entry name" value="GNAT_dom"/>
</dbReference>
<dbReference type="HAMAP" id="MF_01812">
    <property type="entry name" value="Eis"/>
    <property type="match status" value="1"/>
</dbReference>
<sequence length="406" mass="43669">MNDLVFRPIAEGERRAVHRLLAEALHASPPDDKGWELVGPSFPADRTLAAFDGDAPVGMASSFATAIAVPGGKTLPAAAVDGVAVRADHTRRGVVTTLLSEQLRDCVRRGDLIAALHASEATIYGRFGYGAATTGQNLRIITSRAALRPEVPVTGRVRLLDPAEAVGRVPELYRRIGLTRPGMIQRPELWWPAYHDRLVRDGGGDHRVAVHIGPDGENGYAVFRTTDQRTPDDPGRGALLEVRDLHAADPGAAAGLWRFLIGLDLVAEISAPMRPADEPLRALVTDARAVQVTGMEDHIWVRLLDAGAALAARTYREAPAVVLGLEDRLLPENTGSYRITADGATRTGASAQLRVDAEVLAMLYLGEWRASTLAAAGRITVVDPAALVDADELFRTDVRPWCGTYF</sequence>
<feature type="binding site" evidence="4">
    <location>
        <begin position="83"/>
        <end position="85"/>
    </location>
    <ligand>
        <name>acetyl-CoA</name>
        <dbReference type="ChEBI" id="CHEBI:57288"/>
    </ligand>
</feature>
<dbReference type="InterPro" id="IPR036527">
    <property type="entry name" value="SCP2_sterol-bd_dom_sf"/>
</dbReference>
<dbReference type="InterPro" id="IPR025559">
    <property type="entry name" value="Eis_dom"/>
</dbReference>
<protein>
    <submittedName>
        <fullName evidence="6">Acetyltransferase</fullName>
    </submittedName>
</protein>
<evidence type="ECO:0000256" key="1">
    <source>
        <dbReference type="ARBA" id="ARBA00009213"/>
    </source>
</evidence>
<evidence type="ECO:0000256" key="2">
    <source>
        <dbReference type="ARBA" id="ARBA00022679"/>
    </source>
</evidence>
<evidence type="ECO:0000256" key="3">
    <source>
        <dbReference type="ARBA" id="ARBA00023315"/>
    </source>
</evidence>
<reference evidence="6 7" key="1">
    <citation type="submission" date="2021-03" db="EMBL/GenBank/DDBJ databases">
        <title>Sequencing the genomes of 1000 actinobacteria strains.</title>
        <authorList>
            <person name="Klenk H.-P."/>
        </authorList>
    </citation>
    <scope>NUCLEOTIDE SEQUENCE [LARGE SCALE GENOMIC DNA]</scope>
    <source>
        <strain evidence="6 7">DSM 45510</strain>
    </source>
</reference>
<dbReference type="PANTHER" id="PTHR37817:SF1">
    <property type="entry name" value="N-ACETYLTRANSFERASE EIS"/>
    <property type="match status" value="1"/>
</dbReference>
<dbReference type="RefSeq" id="WP_209666466.1">
    <property type="nucleotide sequence ID" value="NZ_JAGGMS010000001.1"/>
</dbReference>
<dbReference type="Pfam" id="PF13527">
    <property type="entry name" value="Acetyltransf_9"/>
    <property type="match status" value="1"/>
</dbReference>
<comment type="caution">
    <text evidence="6">The sequence shown here is derived from an EMBL/GenBank/DDBJ whole genome shotgun (WGS) entry which is preliminary data.</text>
</comment>
<dbReference type="Pfam" id="PF17668">
    <property type="entry name" value="Acetyltransf_17"/>
    <property type="match status" value="1"/>
</dbReference>
<dbReference type="Gene3D" id="3.40.630.30">
    <property type="match status" value="2"/>
</dbReference>
<dbReference type="Proteomes" id="UP000741013">
    <property type="component" value="Unassembled WGS sequence"/>
</dbReference>
<evidence type="ECO:0000313" key="7">
    <source>
        <dbReference type="Proteomes" id="UP000741013"/>
    </source>
</evidence>
<dbReference type="InterPro" id="IPR022902">
    <property type="entry name" value="NAcTrfase_Eis"/>
</dbReference>
<proteinExistence type="inferred from homology"/>
<accession>A0ABS4PV21</accession>
<evidence type="ECO:0000256" key="4">
    <source>
        <dbReference type="HAMAP-Rule" id="MF_01812"/>
    </source>
</evidence>
<organism evidence="6 7">
    <name type="scientific">Amycolatopsis magusensis</name>
    <dbReference type="NCBI Taxonomy" id="882444"/>
    <lineage>
        <taxon>Bacteria</taxon>
        <taxon>Bacillati</taxon>
        <taxon>Actinomycetota</taxon>
        <taxon>Actinomycetes</taxon>
        <taxon>Pseudonocardiales</taxon>
        <taxon>Pseudonocardiaceae</taxon>
        <taxon>Amycolatopsis</taxon>
    </lineage>
</organism>
<comment type="subunit">
    <text evidence="4">Homohexamer; trimer of dimers.</text>
</comment>
<keyword evidence="2 4" id="KW-0808">Transferase</keyword>
<name>A0ABS4PV21_9PSEU</name>
<feature type="active site" description="Proton acceptor; via carboxylate" evidence="4">
    <location>
        <position position="406"/>
    </location>
</feature>